<dbReference type="Proteomes" id="UP001165663">
    <property type="component" value="Unassembled WGS sequence"/>
</dbReference>
<dbReference type="InterPro" id="IPR009057">
    <property type="entry name" value="Homeodomain-like_sf"/>
</dbReference>
<dbReference type="EMBL" id="BRXE01000090">
    <property type="protein sequence ID" value="GLB85570.1"/>
    <property type="molecule type" value="Genomic_DNA"/>
</dbReference>
<dbReference type="PRINTS" id="PR00455">
    <property type="entry name" value="HTHTETR"/>
</dbReference>
<keyword evidence="2" id="KW-0805">Transcription regulation</keyword>
<protein>
    <recommendedName>
        <fullName evidence="6">HTH tetR-type domain-containing protein</fullName>
    </recommendedName>
</protein>
<dbReference type="Pfam" id="PF13977">
    <property type="entry name" value="TetR_C_6"/>
    <property type="match status" value="1"/>
</dbReference>
<dbReference type="InterPro" id="IPR001647">
    <property type="entry name" value="HTH_TetR"/>
</dbReference>
<keyword evidence="9" id="KW-1185">Reference proteome</keyword>
<dbReference type="PROSITE" id="PS50977">
    <property type="entry name" value="HTH_TETR_2"/>
    <property type="match status" value="1"/>
</dbReference>
<dbReference type="InterPro" id="IPR039538">
    <property type="entry name" value="BetI_C"/>
</dbReference>
<accession>A0A9P3UWN8</accession>
<evidence type="ECO:0000256" key="4">
    <source>
        <dbReference type="ARBA" id="ARBA00023163"/>
    </source>
</evidence>
<dbReference type="AlphaFoldDB" id="A0A9P3UWN8"/>
<dbReference type="PANTHER" id="PTHR30055:SF234">
    <property type="entry name" value="HTH-TYPE TRANSCRIPTIONAL REGULATOR BETI"/>
    <property type="match status" value="1"/>
</dbReference>
<dbReference type="Proteomes" id="UP001064782">
    <property type="component" value="Unassembled WGS sequence"/>
</dbReference>
<dbReference type="InterPro" id="IPR050109">
    <property type="entry name" value="HTH-type_TetR-like_transc_reg"/>
</dbReference>
<evidence type="ECO:0000256" key="2">
    <source>
        <dbReference type="ARBA" id="ARBA00023015"/>
    </source>
</evidence>
<evidence type="ECO:0000313" key="8">
    <source>
        <dbReference type="EMBL" id="GLD33210.1"/>
    </source>
</evidence>
<reference evidence="8" key="1">
    <citation type="submission" date="2022-08" db="EMBL/GenBank/DDBJ databases">
        <title>Mycobacterium kiyosense sp. nov., scotochromogenic slow-glowing species isolated from respiratory specimens.</title>
        <authorList>
            <person name="Fukano H."/>
            <person name="Kazumi Y."/>
            <person name="Sakagami N."/>
            <person name="Ato M."/>
            <person name="Mitarai S."/>
            <person name="Hoshino Y."/>
        </authorList>
    </citation>
    <scope>NUCLEOTIDE SEQUENCE</scope>
    <source>
        <strain evidence="8">1413</strain>
        <strain evidence="7">SRL2020-028</strain>
    </source>
</reference>
<dbReference type="GO" id="GO:0003700">
    <property type="term" value="F:DNA-binding transcription factor activity"/>
    <property type="evidence" value="ECO:0007669"/>
    <property type="project" value="TreeGrafter"/>
</dbReference>
<evidence type="ECO:0000256" key="1">
    <source>
        <dbReference type="ARBA" id="ARBA00022491"/>
    </source>
</evidence>
<dbReference type="InterPro" id="IPR036271">
    <property type="entry name" value="Tet_transcr_reg_TetR-rel_C_sf"/>
</dbReference>
<feature type="domain" description="HTH tetR-type" evidence="6">
    <location>
        <begin position="1"/>
        <end position="55"/>
    </location>
</feature>
<evidence type="ECO:0000313" key="7">
    <source>
        <dbReference type="EMBL" id="GLB85570.1"/>
    </source>
</evidence>
<name>A0A9P3UWN8_9MYCO</name>
<keyword evidence="4" id="KW-0804">Transcription</keyword>
<comment type="caution">
    <text evidence="8">The sequence shown here is derived from an EMBL/GenBank/DDBJ whole genome shotgun (WGS) entry which is preliminary data.</text>
</comment>
<dbReference type="SUPFAM" id="SSF46689">
    <property type="entry name" value="Homeodomain-like"/>
    <property type="match status" value="1"/>
</dbReference>
<evidence type="ECO:0000256" key="5">
    <source>
        <dbReference type="PROSITE-ProRule" id="PRU00335"/>
    </source>
</evidence>
<keyword evidence="3 5" id="KW-0238">DNA-binding</keyword>
<evidence type="ECO:0000256" key="3">
    <source>
        <dbReference type="ARBA" id="ARBA00023125"/>
    </source>
</evidence>
<organism evidence="8 9">
    <name type="scientific">Mycobacterium kiyosense</name>
    <dbReference type="NCBI Taxonomy" id="2871094"/>
    <lineage>
        <taxon>Bacteria</taxon>
        <taxon>Bacillati</taxon>
        <taxon>Actinomycetota</taxon>
        <taxon>Actinomycetes</taxon>
        <taxon>Mycobacteriales</taxon>
        <taxon>Mycobacteriaceae</taxon>
        <taxon>Mycobacterium</taxon>
    </lineage>
</organism>
<dbReference type="Pfam" id="PF00440">
    <property type="entry name" value="TetR_N"/>
    <property type="match status" value="1"/>
</dbReference>
<gene>
    <name evidence="8" type="ORF">Mkiyose1413_50930</name>
    <name evidence="7" type="ORF">SRL2020028_48260</name>
</gene>
<feature type="DNA-binding region" description="H-T-H motif" evidence="5">
    <location>
        <begin position="18"/>
        <end position="37"/>
    </location>
</feature>
<dbReference type="GO" id="GO:0000976">
    <property type="term" value="F:transcription cis-regulatory region binding"/>
    <property type="evidence" value="ECO:0007669"/>
    <property type="project" value="TreeGrafter"/>
</dbReference>
<dbReference type="PANTHER" id="PTHR30055">
    <property type="entry name" value="HTH-TYPE TRANSCRIPTIONAL REGULATOR RUTR"/>
    <property type="match status" value="1"/>
</dbReference>
<sequence>MLVAAQRVFVARGYGGASLETIADEAGFSRGVVYSQFGSKADMFLALLERRITERAAENERLAKEFAGAEGLRELIRAGQRDAAAEPGWAQLLVEFRALALRDAELNRRYAEAHARTIEGIATALERLFEPTGVRPTVPLRSVAEFLQAGTAGLALERAANPDAIPDEHATQLLIRALGLAEDGSSK</sequence>
<keyword evidence="1" id="KW-0678">Repressor</keyword>
<dbReference type="Gene3D" id="1.10.357.10">
    <property type="entry name" value="Tetracycline Repressor, domain 2"/>
    <property type="match status" value="1"/>
</dbReference>
<dbReference type="SUPFAM" id="SSF48498">
    <property type="entry name" value="Tetracyclin repressor-like, C-terminal domain"/>
    <property type="match status" value="1"/>
</dbReference>
<proteinExistence type="predicted"/>
<evidence type="ECO:0000313" key="9">
    <source>
        <dbReference type="Proteomes" id="UP001064782"/>
    </source>
</evidence>
<evidence type="ECO:0000259" key="6">
    <source>
        <dbReference type="PROSITE" id="PS50977"/>
    </source>
</evidence>
<dbReference type="EMBL" id="BRZI01000069">
    <property type="protein sequence ID" value="GLD33210.1"/>
    <property type="molecule type" value="Genomic_DNA"/>
</dbReference>